<feature type="transmembrane region" description="Helical" evidence="6">
    <location>
        <begin position="157"/>
        <end position="175"/>
    </location>
</feature>
<name>A0A9P3H426_9FUNG</name>
<evidence type="ECO:0000256" key="4">
    <source>
        <dbReference type="ARBA" id="ARBA00022989"/>
    </source>
</evidence>
<reference evidence="7" key="2">
    <citation type="journal article" date="2022" name="Microbiol. Resour. Announc.">
        <title>Whole-Genome Sequence of Entomortierella parvispora E1425, a Mucoromycotan Fungus Associated with Burkholderiaceae-Related Endosymbiotic Bacteria.</title>
        <authorList>
            <person name="Herlambang A."/>
            <person name="Guo Y."/>
            <person name="Takashima Y."/>
            <person name="Narisawa K."/>
            <person name="Ohta H."/>
            <person name="Nishizawa T."/>
        </authorList>
    </citation>
    <scope>NUCLEOTIDE SEQUENCE</scope>
    <source>
        <strain evidence="7">E1425</strain>
    </source>
</reference>
<evidence type="ECO:0000313" key="7">
    <source>
        <dbReference type="EMBL" id="GJJ69620.1"/>
    </source>
</evidence>
<gene>
    <name evidence="7" type="ORF">EMPS_01967</name>
</gene>
<feature type="transmembrane region" description="Helical" evidence="6">
    <location>
        <begin position="181"/>
        <end position="201"/>
    </location>
</feature>
<dbReference type="Pfam" id="PF02077">
    <property type="entry name" value="SURF4"/>
    <property type="match status" value="1"/>
</dbReference>
<dbReference type="GO" id="GO:0016020">
    <property type="term" value="C:membrane"/>
    <property type="evidence" value="ECO:0007669"/>
    <property type="project" value="UniProtKB-SubCell"/>
</dbReference>
<dbReference type="AlphaFoldDB" id="A0A9P3H426"/>
<keyword evidence="5 6" id="KW-0472">Membrane</keyword>
<feature type="transmembrane region" description="Helical" evidence="6">
    <location>
        <begin position="208"/>
        <end position="225"/>
    </location>
</feature>
<dbReference type="EMBL" id="BQFW01000002">
    <property type="protein sequence ID" value="GJJ69620.1"/>
    <property type="molecule type" value="Genomic_DNA"/>
</dbReference>
<dbReference type="OrthoDB" id="7859621at2759"/>
<evidence type="ECO:0000256" key="3">
    <source>
        <dbReference type="ARBA" id="ARBA00022692"/>
    </source>
</evidence>
<sequence>MEAVQEYSRKIEDVIDKIGQPIKPHIPAIARFLIVVTFLEDALRISTQFSDQLYYLQRHRGFPWGLSHIFLIVNVLTMFACSIMVIGRKHTEYAAGALFAVVVAQAFGYGLIFDASFFLRNLSVIGGLLMVVSDSLNKRRQLFAGLPSVTENNKRTYFQLAGRVLLIFLFLGFAMHGSWSLSRVIASIVGFAACVMIAVGFKAKLSAMFLVLFLSVFNIVVNNFWSVDNGHMQKDFLKYDFFQTLSIMGGLLLLVTIGPGGMSVDEKKKAF</sequence>
<keyword evidence="4 6" id="KW-1133">Transmembrane helix</keyword>
<feature type="transmembrane region" description="Helical" evidence="6">
    <location>
        <begin position="64"/>
        <end position="86"/>
    </location>
</feature>
<organism evidence="7 8">
    <name type="scientific">Entomortierella parvispora</name>
    <dbReference type="NCBI Taxonomy" id="205924"/>
    <lineage>
        <taxon>Eukaryota</taxon>
        <taxon>Fungi</taxon>
        <taxon>Fungi incertae sedis</taxon>
        <taxon>Mucoromycota</taxon>
        <taxon>Mortierellomycotina</taxon>
        <taxon>Mortierellomycetes</taxon>
        <taxon>Mortierellales</taxon>
        <taxon>Mortierellaceae</taxon>
        <taxon>Entomortierella</taxon>
    </lineage>
</organism>
<feature type="transmembrane region" description="Helical" evidence="6">
    <location>
        <begin position="245"/>
        <end position="264"/>
    </location>
</feature>
<evidence type="ECO:0000256" key="2">
    <source>
        <dbReference type="ARBA" id="ARBA00006945"/>
    </source>
</evidence>
<evidence type="ECO:0000256" key="6">
    <source>
        <dbReference type="SAM" id="Phobius"/>
    </source>
</evidence>
<accession>A0A9P3H426</accession>
<keyword evidence="3 6" id="KW-0812">Transmembrane</keyword>
<evidence type="ECO:0000256" key="1">
    <source>
        <dbReference type="ARBA" id="ARBA00004141"/>
    </source>
</evidence>
<evidence type="ECO:0000256" key="5">
    <source>
        <dbReference type="ARBA" id="ARBA00023136"/>
    </source>
</evidence>
<proteinExistence type="inferred from homology"/>
<keyword evidence="8" id="KW-1185">Reference proteome</keyword>
<comment type="subcellular location">
    <subcellularLocation>
        <location evidence="1">Membrane</location>
        <topology evidence="1">Multi-pass membrane protein</topology>
    </subcellularLocation>
</comment>
<dbReference type="Proteomes" id="UP000827284">
    <property type="component" value="Unassembled WGS sequence"/>
</dbReference>
<protein>
    <submittedName>
        <fullName evidence="7">ER-derived vesicles protein</fullName>
    </submittedName>
</protein>
<reference evidence="7" key="1">
    <citation type="submission" date="2021-11" db="EMBL/GenBank/DDBJ databases">
        <authorList>
            <person name="Herlambang A."/>
            <person name="Guo Y."/>
            <person name="Takashima Y."/>
            <person name="Nishizawa T."/>
        </authorList>
    </citation>
    <scope>NUCLEOTIDE SEQUENCE</scope>
    <source>
        <strain evidence="7">E1425</strain>
    </source>
</reference>
<evidence type="ECO:0000313" key="8">
    <source>
        <dbReference type="Proteomes" id="UP000827284"/>
    </source>
</evidence>
<dbReference type="InterPro" id="IPR002995">
    <property type="entry name" value="Surf4"/>
</dbReference>
<comment type="caution">
    <text evidence="7">The sequence shown here is derived from an EMBL/GenBank/DDBJ whole genome shotgun (WGS) entry which is preliminary data.</text>
</comment>
<feature type="transmembrane region" description="Helical" evidence="6">
    <location>
        <begin position="93"/>
        <end position="112"/>
    </location>
</feature>
<dbReference type="PROSITE" id="PS01339">
    <property type="entry name" value="SURF4"/>
    <property type="match status" value="1"/>
</dbReference>
<comment type="similarity">
    <text evidence="2">Belongs to the SURF4 family.</text>
</comment>